<feature type="compositionally biased region" description="Polar residues" evidence="4">
    <location>
        <begin position="799"/>
        <end position="812"/>
    </location>
</feature>
<feature type="compositionally biased region" description="Basic and acidic residues" evidence="4">
    <location>
        <begin position="422"/>
        <end position="433"/>
    </location>
</feature>
<feature type="compositionally biased region" description="Polar residues" evidence="4">
    <location>
        <begin position="618"/>
        <end position="638"/>
    </location>
</feature>
<dbReference type="InterPro" id="IPR001965">
    <property type="entry name" value="Znf_PHD"/>
</dbReference>
<feature type="compositionally biased region" description="Low complexity" evidence="4">
    <location>
        <begin position="862"/>
        <end position="871"/>
    </location>
</feature>
<evidence type="ECO:0000256" key="1">
    <source>
        <dbReference type="ARBA" id="ARBA00022723"/>
    </source>
</evidence>
<dbReference type="InterPro" id="IPR019787">
    <property type="entry name" value="Znf_PHD-finger"/>
</dbReference>
<dbReference type="SUPFAM" id="SSF57903">
    <property type="entry name" value="FYVE/PHD zinc finger"/>
    <property type="match status" value="1"/>
</dbReference>
<evidence type="ECO:0000256" key="3">
    <source>
        <dbReference type="ARBA" id="ARBA00022833"/>
    </source>
</evidence>
<dbReference type="EMBL" id="JACETU010000007">
    <property type="protein sequence ID" value="KAF7424318.1"/>
    <property type="molecule type" value="Genomic_DNA"/>
</dbReference>
<dbReference type="InterPro" id="IPR011011">
    <property type="entry name" value="Znf_FYVE_PHD"/>
</dbReference>
<feature type="compositionally biased region" description="Basic and acidic residues" evidence="4">
    <location>
        <begin position="455"/>
        <end position="467"/>
    </location>
</feature>
<feature type="domain" description="Zinc finger PHD-type" evidence="5">
    <location>
        <begin position="643"/>
        <end position="700"/>
    </location>
</feature>
<dbReference type="Pfam" id="PF00628">
    <property type="entry name" value="PHD"/>
    <property type="match status" value="1"/>
</dbReference>
<evidence type="ECO:0000259" key="5">
    <source>
        <dbReference type="SMART" id="SM00249"/>
    </source>
</evidence>
<accession>A0A8H7DQV0</accession>
<keyword evidence="7" id="KW-1185">Reference proteome</keyword>
<organism evidence="6 7">
    <name type="scientific">Pleurotus ostreatus</name>
    <name type="common">Oyster mushroom</name>
    <name type="synonym">White-rot fungus</name>
    <dbReference type="NCBI Taxonomy" id="5322"/>
    <lineage>
        <taxon>Eukaryota</taxon>
        <taxon>Fungi</taxon>
        <taxon>Dikarya</taxon>
        <taxon>Basidiomycota</taxon>
        <taxon>Agaricomycotina</taxon>
        <taxon>Agaricomycetes</taxon>
        <taxon>Agaricomycetidae</taxon>
        <taxon>Agaricales</taxon>
        <taxon>Pleurotineae</taxon>
        <taxon>Pleurotaceae</taxon>
        <taxon>Pleurotus</taxon>
    </lineage>
</organism>
<dbReference type="GeneID" id="59379443"/>
<dbReference type="InterPro" id="IPR028938">
    <property type="entry name" value="Rsf1-like"/>
</dbReference>
<feature type="compositionally biased region" description="Basic and acidic residues" evidence="4">
    <location>
        <begin position="537"/>
        <end position="597"/>
    </location>
</feature>
<dbReference type="OrthoDB" id="303107at2759"/>
<feature type="region of interest" description="Disordered" evidence="4">
    <location>
        <begin position="326"/>
        <end position="371"/>
    </location>
</feature>
<dbReference type="GO" id="GO:0008270">
    <property type="term" value="F:zinc ion binding"/>
    <property type="evidence" value="ECO:0007669"/>
    <property type="project" value="UniProtKB-KW"/>
</dbReference>
<comment type="caution">
    <text evidence="6">The sequence shown here is derived from an EMBL/GenBank/DDBJ whole genome shotgun (WGS) entry which is preliminary data.</text>
</comment>
<sequence>MPRPAARPTIAPSTLATQTIPDDLVVLRRQWKWAAFCQFFATFAPLFAMDEVTVGDIEHDLVHSTSVVIPRIMQRLLYCLSYDRKVSLDNWQTALRKQYFKRDPQANPLGGDVPLDRYSKSVEPTALTPGPKSEADDDVNLGGSEDVLPSEEQHQEHKATTPANFIPLPETKQASVSVSGGEGVKDWLQLPMLEKLDSMHLLTEWQFQNPTRLRQIMKSDDEAATWRVEPIGFDVKKNAYWLIGEDRLWIQRCPPRPNLKRKRVILKLNAKPTKASNKRSRVEPSKPARQAPRREEAAPTGRGGGRAAKMQAKLKLDAQAKELAELNKQAASSKGTPRKARANPQNNSSTPSKLPGRPVNNSRPAGTRLSLRLRGSLVGEWQPIPTEWLEESEPKQPVKRKTGLESDLESISDLTELSEESPSEHPSPDHDHDAEEEEEPPVQEPVQELEEPLEVTEKSEGPEHPADFIEWETIAVTLDEWEHVADPFTQAGHYSEKALYKVLNVIAPIIIEQLREVEKNRRLEEAVTHRKRSSRIAVKESEKEEARLAAKKRAEEEEKFSRARRAEARQQKEEADRQRRETARETRRREREAKEALQKSTTEVSTPDEGDVKEPAANGTQQFQRTNGSGSGSRTPNSDWELDCEICQRRGANLDDGTPMMSCGSCSKWQHISCHDRADQAAGRSKRNWDDVEFFCYKCRVKSQGPPGRSNGAVTSQSIQLSAPYRTNGGYTSKAPGTAVPTYQVPYSVPNYYSQNAQAPLTFSHYQPEQRVFMPSQMHQPYGSSLTHQPYGGTMNGHAANTWQPSHPSQLSGPLPGVPTFPSGSSGVAPPFAQHPFPPQPPRHPSLPHQPAHPPHMPPSQSPSQHPYYPT</sequence>
<gene>
    <name evidence="6" type="ORF">PC9H_009625</name>
</gene>
<feature type="region of interest" description="Disordered" evidence="4">
    <location>
        <begin position="531"/>
        <end position="639"/>
    </location>
</feature>
<dbReference type="VEuPathDB" id="FungiDB:PC9H_009625"/>
<feature type="compositionally biased region" description="Pro residues" evidence="4">
    <location>
        <begin position="851"/>
        <end position="861"/>
    </location>
</feature>
<dbReference type="CDD" id="cd15489">
    <property type="entry name" value="PHD_SF"/>
    <property type="match status" value="1"/>
</dbReference>
<feature type="region of interest" description="Disordered" evidence="4">
    <location>
        <begin position="103"/>
        <end position="160"/>
    </location>
</feature>
<evidence type="ECO:0000256" key="2">
    <source>
        <dbReference type="ARBA" id="ARBA00022771"/>
    </source>
</evidence>
<reference evidence="6" key="1">
    <citation type="submission" date="2019-07" db="EMBL/GenBank/DDBJ databases">
        <authorList>
            <person name="Palmer J.M."/>
        </authorList>
    </citation>
    <scope>NUCLEOTIDE SEQUENCE</scope>
    <source>
        <strain evidence="6">PC9</strain>
    </source>
</reference>
<dbReference type="GO" id="GO:0006355">
    <property type="term" value="P:regulation of DNA-templated transcription"/>
    <property type="evidence" value="ECO:0007669"/>
    <property type="project" value="InterPro"/>
</dbReference>
<feature type="region of interest" description="Disordered" evidence="4">
    <location>
        <begin position="786"/>
        <end position="871"/>
    </location>
</feature>
<keyword evidence="1" id="KW-0479">Metal-binding</keyword>
<feature type="compositionally biased region" description="Acidic residues" evidence="4">
    <location>
        <begin position="406"/>
        <end position="421"/>
    </location>
</feature>
<name>A0A8H7DQV0_PLEOS</name>
<feature type="region of interest" description="Disordered" evidence="4">
    <location>
        <begin position="388"/>
        <end position="467"/>
    </location>
</feature>
<dbReference type="AlphaFoldDB" id="A0A8H7DQV0"/>
<proteinExistence type="predicted"/>
<evidence type="ECO:0000313" key="7">
    <source>
        <dbReference type="Proteomes" id="UP000623687"/>
    </source>
</evidence>
<dbReference type="PROSITE" id="PS01359">
    <property type="entry name" value="ZF_PHD_1"/>
    <property type="match status" value="1"/>
</dbReference>
<dbReference type="Proteomes" id="UP000623687">
    <property type="component" value="Unassembled WGS sequence"/>
</dbReference>
<evidence type="ECO:0000256" key="4">
    <source>
        <dbReference type="SAM" id="MobiDB-lite"/>
    </source>
</evidence>
<dbReference type="InterPro" id="IPR013083">
    <property type="entry name" value="Znf_RING/FYVE/PHD"/>
</dbReference>
<keyword evidence="2" id="KW-0863">Zinc-finger</keyword>
<dbReference type="GO" id="GO:0031213">
    <property type="term" value="C:RSF complex"/>
    <property type="evidence" value="ECO:0007669"/>
    <property type="project" value="InterPro"/>
</dbReference>
<feature type="compositionally biased region" description="Acidic residues" evidence="4">
    <location>
        <begin position="434"/>
        <end position="454"/>
    </location>
</feature>
<feature type="compositionally biased region" description="Polar residues" evidence="4">
    <location>
        <begin position="343"/>
        <end position="352"/>
    </location>
</feature>
<evidence type="ECO:0000313" key="6">
    <source>
        <dbReference type="EMBL" id="KAF7424318.1"/>
    </source>
</evidence>
<keyword evidence="3" id="KW-0862">Zinc</keyword>
<feature type="compositionally biased region" description="Basic and acidic residues" evidence="4">
    <location>
        <begin position="280"/>
        <end position="297"/>
    </location>
</feature>
<dbReference type="PANTHER" id="PTHR14296">
    <property type="entry name" value="REMODELING AND SPACING FACTOR 1"/>
    <property type="match status" value="1"/>
</dbReference>
<feature type="region of interest" description="Disordered" evidence="4">
    <location>
        <begin position="266"/>
        <end position="311"/>
    </location>
</feature>
<protein>
    <recommendedName>
        <fullName evidence="5">Zinc finger PHD-type domain-containing protein</fullName>
    </recommendedName>
</protein>
<dbReference type="SMART" id="SM00249">
    <property type="entry name" value="PHD"/>
    <property type="match status" value="1"/>
</dbReference>
<dbReference type="RefSeq" id="XP_036628512.1">
    <property type="nucleotide sequence ID" value="XM_036779123.1"/>
</dbReference>
<dbReference type="PANTHER" id="PTHR14296:SF3">
    <property type="entry name" value="DIKAR, ISOFORM F"/>
    <property type="match status" value="1"/>
</dbReference>
<feature type="compositionally biased region" description="Pro residues" evidence="4">
    <location>
        <begin position="836"/>
        <end position="845"/>
    </location>
</feature>
<dbReference type="Gene3D" id="3.30.40.10">
    <property type="entry name" value="Zinc/RING finger domain, C3HC4 (zinc finger)"/>
    <property type="match status" value="1"/>
</dbReference>
<dbReference type="InterPro" id="IPR019786">
    <property type="entry name" value="Zinc_finger_PHD-type_CS"/>
</dbReference>